<evidence type="ECO:0000256" key="5">
    <source>
        <dbReference type="ARBA" id="ARBA00023244"/>
    </source>
</evidence>
<evidence type="ECO:0000256" key="3">
    <source>
        <dbReference type="ARBA" id="ARBA00013109"/>
    </source>
</evidence>
<dbReference type="GO" id="GO:0004852">
    <property type="term" value="F:uroporphyrinogen-III synthase activity"/>
    <property type="evidence" value="ECO:0007669"/>
    <property type="project" value="UniProtKB-EC"/>
</dbReference>
<organism evidence="10">
    <name type="scientific">freshwater metagenome</name>
    <dbReference type="NCBI Taxonomy" id="449393"/>
    <lineage>
        <taxon>unclassified sequences</taxon>
        <taxon>metagenomes</taxon>
        <taxon>ecological metagenomes</taxon>
    </lineage>
</organism>
<dbReference type="InterPro" id="IPR036108">
    <property type="entry name" value="4pyrrol_syn_uPrphyn_synt_sf"/>
</dbReference>
<evidence type="ECO:0000259" key="9">
    <source>
        <dbReference type="Pfam" id="PF02602"/>
    </source>
</evidence>
<comment type="catalytic activity">
    <reaction evidence="8">
        <text>hydroxymethylbilane = uroporphyrinogen III + H2O</text>
        <dbReference type="Rhea" id="RHEA:18965"/>
        <dbReference type="ChEBI" id="CHEBI:15377"/>
        <dbReference type="ChEBI" id="CHEBI:57308"/>
        <dbReference type="ChEBI" id="CHEBI:57845"/>
        <dbReference type="EC" id="4.2.1.75"/>
    </reaction>
</comment>
<evidence type="ECO:0000256" key="2">
    <source>
        <dbReference type="ARBA" id="ARBA00008133"/>
    </source>
</evidence>
<reference evidence="10" key="1">
    <citation type="submission" date="2020-05" db="EMBL/GenBank/DDBJ databases">
        <authorList>
            <person name="Chiriac C."/>
            <person name="Salcher M."/>
            <person name="Ghai R."/>
            <person name="Kavagutti S V."/>
        </authorList>
    </citation>
    <scope>NUCLEOTIDE SEQUENCE</scope>
</reference>
<dbReference type="CDD" id="cd06578">
    <property type="entry name" value="HemD"/>
    <property type="match status" value="1"/>
</dbReference>
<dbReference type="EMBL" id="CAFBPN010000033">
    <property type="protein sequence ID" value="CAB5019610.1"/>
    <property type="molecule type" value="Genomic_DNA"/>
</dbReference>
<protein>
    <recommendedName>
        <fullName evidence="3">uroporphyrinogen-III synthase</fullName>
        <ecNumber evidence="3">4.2.1.75</ecNumber>
    </recommendedName>
    <alternativeName>
        <fullName evidence="7">Hydroxymethylbilane hydrolyase [cyclizing]</fullName>
    </alternativeName>
    <alternativeName>
        <fullName evidence="6">Uroporphyrinogen-III cosynthase</fullName>
    </alternativeName>
</protein>
<dbReference type="GO" id="GO:0006780">
    <property type="term" value="P:uroporphyrinogen III biosynthetic process"/>
    <property type="evidence" value="ECO:0007669"/>
    <property type="project" value="InterPro"/>
</dbReference>
<evidence type="ECO:0000256" key="1">
    <source>
        <dbReference type="ARBA" id="ARBA00004772"/>
    </source>
</evidence>
<keyword evidence="4" id="KW-0456">Lyase</keyword>
<evidence type="ECO:0000256" key="6">
    <source>
        <dbReference type="ARBA" id="ARBA00031702"/>
    </source>
</evidence>
<evidence type="ECO:0000256" key="8">
    <source>
        <dbReference type="ARBA" id="ARBA00048617"/>
    </source>
</evidence>
<gene>
    <name evidence="10" type="ORF">UFOPK4098_00778</name>
    <name evidence="11" type="ORF">UFOPK4347_00249</name>
</gene>
<dbReference type="SUPFAM" id="SSF69618">
    <property type="entry name" value="HemD-like"/>
    <property type="match status" value="1"/>
</dbReference>
<proteinExistence type="inferred from homology"/>
<sequence>MQRSLLLNWLELHASKLEGVRRVASLPLSGREIVVTRAAEQAGPIVEVLRSAGANVISLPLIEIVEPLDQGAARNAALADIGAYDWLVVSSPNGARRVVSALQQSLNNAQRIPQIAVLGNGTREVIEDVSGMKIDLQAAVPSGEGLVQSFPVYTSSSQGNKVLLVQGEGADLTVATGLTEKGWEVTRVNAYRTVHCVPSSEIRKEVQQGDAVVFASGSAVRSWVSAMGTDFPGKVVVIGPVTQKVAVSRGLKVHAVAEVPTPEGICAALVVLFA</sequence>
<evidence type="ECO:0000256" key="4">
    <source>
        <dbReference type="ARBA" id="ARBA00023239"/>
    </source>
</evidence>
<keyword evidence="5" id="KW-0627">Porphyrin biosynthesis</keyword>
<evidence type="ECO:0000256" key="7">
    <source>
        <dbReference type="ARBA" id="ARBA00032649"/>
    </source>
</evidence>
<evidence type="ECO:0000313" key="11">
    <source>
        <dbReference type="EMBL" id="CAB5060036.1"/>
    </source>
</evidence>
<dbReference type="EMBL" id="CAFBQU010000003">
    <property type="protein sequence ID" value="CAB5060036.1"/>
    <property type="molecule type" value="Genomic_DNA"/>
</dbReference>
<comment type="pathway">
    <text evidence="1">Porphyrin-containing compound metabolism; protoporphyrin-IX biosynthesis; coproporphyrinogen-III from 5-aminolevulinate: step 3/4.</text>
</comment>
<evidence type="ECO:0000313" key="10">
    <source>
        <dbReference type="EMBL" id="CAB5019610.1"/>
    </source>
</evidence>
<dbReference type="EC" id="4.2.1.75" evidence="3"/>
<dbReference type="Gene3D" id="3.40.50.10090">
    <property type="match status" value="2"/>
</dbReference>
<feature type="domain" description="Tetrapyrrole biosynthesis uroporphyrinogen III synthase" evidence="9">
    <location>
        <begin position="45"/>
        <end position="265"/>
    </location>
</feature>
<dbReference type="PANTHER" id="PTHR38042">
    <property type="entry name" value="UROPORPHYRINOGEN-III SYNTHASE, CHLOROPLASTIC"/>
    <property type="match status" value="1"/>
</dbReference>
<dbReference type="Pfam" id="PF02602">
    <property type="entry name" value="HEM4"/>
    <property type="match status" value="1"/>
</dbReference>
<dbReference type="InterPro" id="IPR003754">
    <property type="entry name" value="4pyrrol_synth_uPrphyn_synth"/>
</dbReference>
<dbReference type="PANTHER" id="PTHR38042:SF1">
    <property type="entry name" value="UROPORPHYRINOGEN-III SYNTHASE, CHLOROPLASTIC"/>
    <property type="match status" value="1"/>
</dbReference>
<name>A0A6J7QPA2_9ZZZZ</name>
<accession>A0A6J7QPA2</accession>
<dbReference type="AlphaFoldDB" id="A0A6J7QPA2"/>
<comment type="similarity">
    <text evidence="2">Belongs to the uroporphyrinogen-III synthase family.</text>
</comment>
<dbReference type="InterPro" id="IPR039793">
    <property type="entry name" value="UROS/Hem4"/>
</dbReference>